<protein>
    <submittedName>
        <fullName evidence="1">Phospholipid-binding protein, PBP family</fullName>
    </submittedName>
</protein>
<dbReference type="InterPro" id="IPR008914">
    <property type="entry name" value="PEBP"/>
</dbReference>
<dbReference type="CDD" id="cd00865">
    <property type="entry name" value="PEBP_bact_arch"/>
    <property type="match status" value="1"/>
</dbReference>
<dbReference type="STRING" id="368408.Tpen_0945"/>
<proteinExistence type="predicted"/>
<dbReference type="HOGENOM" id="CLU_083918_3_0_2"/>
<evidence type="ECO:0000313" key="1">
    <source>
        <dbReference type="EMBL" id="ABL78345.1"/>
    </source>
</evidence>
<dbReference type="eggNOG" id="arCOG04702">
    <property type="taxonomic scope" value="Archaea"/>
</dbReference>
<dbReference type="Proteomes" id="UP000000641">
    <property type="component" value="Chromosome"/>
</dbReference>
<evidence type="ECO:0000313" key="2">
    <source>
        <dbReference type="Proteomes" id="UP000000641"/>
    </source>
</evidence>
<dbReference type="OrthoDB" id="28720at2157"/>
<dbReference type="Gene3D" id="3.90.280.10">
    <property type="entry name" value="PEBP-like"/>
    <property type="match status" value="1"/>
</dbReference>
<dbReference type="GeneID" id="4601074"/>
<reference evidence="2" key="1">
    <citation type="journal article" date="2008" name="J. Bacteriol.">
        <title>Genome sequence of Thermofilum pendens reveals an exceptional loss of biosynthetic pathways without genome reduction.</title>
        <authorList>
            <person name="Anderson I."/>
            <person name="Rodriguez J."/>
            <person name="Susanti D."/>
            <person name="Porat I."/>
            <person name="Reich C."/>
            <person name="Ulrich L.E."/>
            <person name="Elkins J.G."/>
            <person name="Mavromatis K."/>
            <person name="Lykidis A."/>
            <person name="Kim E."/>
            <person name="Thompson L.S."/>
            <person name="Nolan M."/>
            <person name="Land M."/>
            <person name="Copeland A."/>
            <person name="Lapidus A."/>
            <person name="Lucas S."/>
            <person name="Detter C."/>
            <person name="Zhulin I.B."/>
            <person name="Olsen G.J."/>
            <person name="Whitman W."/>
            <person name="Mukhopadhyay B."/>
            <person name="Bristow J."/>
            <person name="Kyrpides N."/>
        </authorList>
    </citation>
    <scope>NUCLEOTIDE SEQUENCE [LARGE SCALE GENOMIC DNA]</scope>
    <source>
        <strain evidence="2">DSM 2475 / Hrk 5</strain>
    </source>
</reference>
<sequence length="192" mass="20318">MNKRYVLLAALLLAVLLAVAYVALRPRRPSIDELLGAAKKGARVELRVAGLTAGRMPREYTCDGADESPDVSWGELPPGTRSLVLLCVDPDAPRGTFVHWVLYNVPASATRVPRSLPKAPTTPFGLQGVNDFGFTGYGGPCPPSGTHRYVFVLLALDSELALSGGADALTVLSKASGHVIGYGEVVLTYSRG</sequence>
<name>A1RYR5_THEPD</name>
<dbReference type="RefSeq" id="WP_011752610.1">
    <property type="nucleotide sequence ID" value="NC_008698.1"/>
</dbReference>
<dbReference type="InterPro" id="IPR005247">
    <property type="entry name" value="YbhB_YbcL/LppC-like"/>
</dbReference>
<keyword evidence="2" id="KW-1185">Reference proteome</keyword>
<dbReference type="EMBL" id="CP000505">
    <property type="protein sequence ID" value="ABL78345.1"/>
    <property type="molecule type" value="Genomic_DNA"/>
</dbReference>
<accession>A1RYR5</accession>
<organism evidence="1 2">
    <name type="scientific">Thermofilum pendens (strain DSM 2475 / Hrk 5)</name>
    <dbReference type="NCBI Taxonomy" id="368408"/>
    <lineage>
        <taxon>Archaea</taxon>
        <taxon>Thermoproteota</taxon>
        <taxon>Thermoprotei</taxon>
        <taxon>Thermofilales</taxon>
        <taxon>Thermofilaceae</taxon>
        <taxon>Thermofilum</taxon>
    </lineage>
</organism>
<dbReference type="PANTHER" id="PTHR30289:SF1">
    <property type="entry name" value="PEBP (PHOSPHATIDYLETHANOLAMINE-BINDING PROTEIN) FAMILY PROTEIN"/>
    <property type="match status" value="1"/>
</dbReference>
<dbReference type="AlphaFoldDB" id="A1RYR5"/>
<dbReference type="PANTHER" id="PTHR30289">
    <property type="entry name" value="UNCHARACTERIZED PROTEIN YBCL-RELATED"/>
    <property type="match status" value="1"/>
</dbReference>
<dbReference type="InterPro" id="IPR036610">
    <property type="entry name" value="PEBP-like_sf"/>
</dbReference>
<dbReference type="EnsemblBacteria" id="ABL78345">
    <property type="protein sequence ID" value="ABL78345"/>
    <property type="gene ID" value="Tpen_0945"/>
</dbReference>
<dbReference type="SUPFAM" id="SSF49777">
    <property type="entry name" value="PEBP-like"/>
    <property type="match status" value="1"/>
</dbReference>
<dbReference type="Pfam" id="PF01161">
    <property type="entry name" value="PBP"/>
    <property type="match status" value="1"/>
</dbReference>
<dbReference type="KEGG" id="tpe:Tpen_0945"/>
<dbReference type="NCBIfam" id="TIGR00481">
    <property type="entry name" value="YbhB/YbcL family Raf kinase inhibitor-like protein"/>
    <property type="match status" value="1"/>
</dbReference>
<gene>
    <name evidence="1" type="ordered locus">Tpen_0945</name>
</gene>